<dbReference type="Pfam" id="PF08923">
    <property type="entry name" value="MAPKK1_Int"/>
    <property type="match status" value="1"/>
</dbReference>
<evidence type="ECO:0000256" key="1">
    <source>
        <dbReference type="ARBA" id="ARBA00005356"/>
    </source>
</evidence>
<dbReference type="GO" id="GO:0016301">
    <property type="term" value="F:kinase activity"/>
    <property type="evidence" value="ECO:0007669"/>
    <property type="project" value="UniProtKB-KW"/>
</dbReference>
<sequence length="180" mass="19397">MGRVLIFLVIILIVFPALHLDMEIGKSLRRLLDSIPGASSIFLTDRDGVIVLSVGEELRSRASLISSLQATQDQTGKLVMGAHHASAFFYENSQLVILNVPPLTAFVVASPSANTGMLFKLREQLEPLVQEVEGIVPEIPCCELFCSCFSALSGFINVISLIDGVKGDPSVEIDRLGLSA</sequence>
<accession>A0A368GK65</accession>
<dbReference type="STRING" id="29170.A0A368GK65"/>
<evidence type="ECO:0000256" key="2">
    <source>
        <dbReference type="SAM" id="SignalP"/>
    </source>
</evidence>
<protein>
    <submittedName>
        <fullName evidence="3">Mitogen-activated protein kinase kinase 1 interacting</fullName>
    </submittedName>
</protein>
<dbReference type="GO" id="GO:0032008">
    <property type="term" value="P:positive regulation of TOR signaling"/>
    <property type="evidence" value="ECO:0007669"/>
    <property type="project" value="TreeGrafter"/>
</dbReference>
<keyword evidence="4" id="KW-1185">Reference proteome</keyword>
<name>A0A368GK65_ANCCA</name>
<dbReference type="InterPro" id="IPR015019">
    <property type="entry name" value="LAMTOR3"/>
</dbReference>
<gene>
    <name evidence="3" type="ORF">ANCCAN_10358</name>
</gene>
<evidence type="ECO:0000313" key="3">
    <source>
        <dbReference type="EMBL" id="RCN43659.1"/>
    </source>
</evidence>
<keyword evidence="3" id="KW-0418">Kinase</keyword>
<proteinExistence type="inferred from homology"/>
<feature type="chain" id="PRO_5016819290" evidence="2">
    <location>
        <begin position="20"/>
        <end position="180"/>
    </location>
</feature>
<dbReference type="SMART" id="SM01278">
    <property type="entry name" value="MAPKK1_Int"/>
    <property type="match status" value="1"/>
</dbReference>
<evidence type="ECO:0000313" key="4">
    <source>
        <dbReference type="Proteomes" id="UP000252519"/>
    </source>
</evidence>
<dbReference type="OrthoDB" id="343907at2759"/>
<dbReference type="AlphaFoldDB" id="A0A368GK65"/>
<dbReference type="Gene3D" id="3.30.450.30">
    <property type="entry name" value="Dynein light chain 2a, cytoplasmic"/>
    <property type="match status" value="1"/>
</dbReference>
<dbReference type="EMBL" id="JOJR01000150">
    <property type="protein sequence ID" value="RCN43659.1"/>
    <property type="molecule type" value="Genomic_DNA"/>
</dbReference>
<dbReference type="GO" id="GO:0071986">
    <property type="term" value="C:Ragulator complex"/>
    <property type="evidence" value="ECO:0007669"/>
    <property type="project" value="TreeGrafter"/>
</dbReference>
<comment type="similarity">
    <text evidence="1">Belongs to the LAMTOR3 family.</text>
</comment>
<keyword evidence="3" id="KW-0808">Transferase</keyword>
<feature type="signal peptide" evidence="2">
    <location>
        <begin position="1"/>
        <end position="19"/>
    </location>
</feature>
<reference evidence="3 4" key="1">
    <citation type="submission" date="2014-10" db="EMBL/GenBank/DDBJ databases">
        <title>Draft genome of the hookworm Ancylostoma caninum.</title>
        <authorList>
            <person name="Mitreva M."/>
        </authorList>
    </citation>
    <scope>NUCLEOTIDE SEQUENCE [LARGE SCALE GENOMIC DNA]</scope>
    <source>
        <strain evidence="3 4">Baltimore</strain>
    </source>
</reference>
<dbReference type="PANTHER" id="PTHR13378:SF1">
    <property type="entry name" value="RAGULATOR COMPLEX PROTEIN LAMTOR3"/>
    <property type="match status" value="1"/>
</dbReference>
<organism evidence="3 4">
    <name type="scientific">Ancylostoma caninum</name>
    <name type="common">Dog hookworm</name>
    <dbReference type="NCBI Taxonomy" id="29170"/>
    <lineage>
        <taxon>Eukaryota</taxon>
        <taxon>Metazoa</taxon>
        <taxon>Ecdysozoa</taxon>
        <taxon>Nematoda</taxon>
        <taxon>Chromadorea</taxon>
        <taxon>Rhabditida</taxon>
        <taxon>Rhabditina</taxon>
        <taxon>Rhabditomorpha</taxon>
        <taxon>Strongyloidea</taxon>
        <taxon>Ancylostomatidae</taxon>
        <taxon>Ancylostomatinae</taxon>
        <taxon>Ancylostoma</taxon>
    </lineage>
</organism>
<keyword evidence="2" id="KW-0732">Signal</keyword>
<dbReference type="GO" id="GO:0071230">
    <property type="term" value="P:cellular response to amino acid stimulus"/>
    <property type="evidence" value="ECO:0007669"/>
    <property type="project" value="TreeGrafter"/>
</dbReference>
<dbReference type="SUPFAM" id="SSF103196">
    <property type="entry name" value="Roadblock/LC7 domain"/>
    <property type="match status" value="1"/>
</dbReference>
<dbReference type="Proteomes" id="UP000252519">
    <property type="component" value="Unassembled WGS sequence"/>
</dbReference>
<dbReference type="PANTHER" id="PTHR13378">
    <property type="entry name" value="REGULATOR COMPLEX PROTEIN LAMTOR3"/>
    <property type="match status" value="1"/>
</dbReference>
<comment type="caution">
    <text evidence="3">The sequence shown here is derived from an EMBL/GenBank/DDBJ whole genome shotgun (WGS) entry which is preliminary data.</text>
</comment>